<organism evidence="4 5">
    <name type="scientific">Paracoccus aestuariivivens</name>
    <dbReference type="NCBI Taxonomy" id="1820333"/>
    <lineage>
        <taxon>Bacteria</taxon>
        <taxon>Pseudomonadati</taxon>
        <taxon>Pseudomonadota</taxon>
        <taxon>Alphaproteobacteria</taxon>
        <taxon>Rhodobacterales</taxon>
        <taxon>Paracoccaceae</taxon>
        <taxon>Paracoccus</taxon>
    </lineage>
</organism>
<comment type="similarity">
    <text evidence="1">Belongs to the transglycosylase Slt family.</text>
</comment>
<name>A0A6L6JCV9_9RHOB</name>
<dbReference type="PANTHER" id="PTHR37423:SF2">
    <property type="entry name" value="MEMBRANE-BOUND LYTIC MUREIN TRANSGLYCOSYLASE C"/>
    <property type="match status" value="1"/>
</dbReference>
<reference evidence="4 5" key="1">
    <citation type="submission" date="2019-11" db="EMBL/GenBank/DDBJ databases">
        <authorList>
            <person name="Dong K."/>
        </authorList>
    </citation>
    <scope>NUCLEOTIDE SEQUENCE [LARGE SCALE GENOMIC DNA]</scope>
    <source>
        <strain evidence="4 5">NBRC 111993</strain>
    </source>
</reference>
<sequence>MLSPARARLRILGHAALILTLGCSIALPASADGLRLQKSGKSRIAQFERQTRLMDSRLSGQYQQSARLRPTGTSSKSVVDIALPSAIPAYKGSRRSQYLPHAKAMARKHGVPEDLFLRLVQQESGWNPSARSHKGAQGLAQLMPGTAAKMGVNPNDPLQNLEGGARYLRQMYNTFGSWKLALAAYNAGPGAVAKYGGVPPFRETTNYVRIIHGS</sequence>
<dbReference type="PANTHER" id="PTHR37423">
    <property type="entry name" value="SOLUBLE LYTIC MUREIN TRANSGLYCOSYLASE-RELATED"/>
    <property type="match status" value="1"/>
</dbReference>
<dbReference type="RefSeq" id="WP_155095930.1">
    <property type="nucleotide sequence ID" value="NZ_WMIE01000007.1"/>
</dbReference>
<dbReference type="SUPFAM" id="SSF53955">
    <property type="entry name" value="Lysozyme-like"/>
    <property type="match status" value="1"/>
</dbReference>
<dbReference type="EMBL" id="WMIE01000007">
    <property type="protein sequence ID" value="MTH78569.1"/>
    <property type="molecule type" value="Genomic_DNA"/>
</dbReference>
<dbReference type="InterPro" id="IPR023346">
    <property type="entry name" value="Lysozyme-like_dom_sf"/>
</dbReference>
<dbReference type="PROSITE" id="PS51257">
    <property type="entry name" value="PROKAR_LIPOPROTEIN"/>
    <property type="match status" value="1"/>
</dbReference>
<dbReference type="InterPro" id="IPR008258">
    <property type="entry name" value="Transglycosylase_SLT_dom_1"/>
</dbReference>
<dbReference type="Pfam" id="PF01464">
    <property type="entry name" value="SLT"/>
    <property type="match status" value="1"/>
</dbReference>
<evidence type="ECO:0000259" key="3">
    <source>
        <dbReference type="Pfam" id="PF01464"/>
    </source>
</evidence>
<comment type="similarity">
    <text evidence="2">Belongs to the virb1 family.</text>
</comment>
<evidence type="ECO:0000313" key="5">
    <source>
        <dbReference type="Proteomes" id="UP000478183"/>
    </source>
</evidence>
<protein>
    <submittedName>
        <fullName evidence="4">Transglycosylase SLT domain-containing protein</fullName>
    </submittedName>
</protein>
<keyword evidence="5" id="KW-1185">Reference proteome</keyword>
<evidence type="ECO:0000256" key="1">
    <source>
        <dbReference type="ARBA" id="ARBA00007734"/>
    </source>
</evidence>
<dbReference type="CDD" id="cd00254">
    <property type="entry name" value="LT-like"/>
    <property type="match status" value="1"/>
</dbReference>
<dbReference type="Proteomes" id="UP000478183">
    <property type="component" value="Unassembled WGS sequence"/>
</dbReference>
<accession>A0A6L6JCV9</accession>
<evidence type="ECO:0000313" key="4">
    <source>
        <dbReference type="EMBL" id="MTH78569.1"/>
    </source>
</evidence>
<proteinExistence type="inferred from homology"/>
<dbReference type="AlphaFoldDB" id="A0A6L6JCV9"/>
<dbReference type="Gene3D" id="1.10.530.10">
    <property type="match status" value="1"/>
</dbReference>
<gene>
    <name evidence="4" type="ORF">GL286_12595</name>
</gene>
<dbReference type="OrthoDB" id="9815002at2"/>
<feature type="domain" description="Transglycosylase SLT" evidence="3">
    <location>
        <begin position="103"/>
        <end position="203"/>
    </location>
</feature>
<evidence type="ECO:0000256" key="2">
    <source>
        <dbReference type="ARBA" id="ARBA00009387"/>
    </source>
</evidence>
<comment type="caution">
    <text evidence="4">The sequence shown here is derived from an EMBL/GenBank/DDBJ whole genome shotgun (WGS) entry which is preliminary data.</text>
</comment>